<proteinExistence type="inferred from homology"/>
<dbReference type="InterPro" id="IPR015422">
    <property type="entry name" value="PyrdxlP-dep_Trfase_small"/>
</dbReference>
<organism evidence="6 7">
    <name type="scientific">Streptomyces bangladeshensis</name>
    <dbReference type="NCBI Taxonomy" id="295352"/>
    <lineage>
        <taxon>Bacteria</taxon>
        <taxon>Bacillati</taxon>
        <taxon>Actinomycetota</taxon>
        <taxon>Actinomycetes</taxon>
        <taxon>Kitasatosporales</taxon>
        <taxon>Streptomycetaceae</taxon>
        <taxon>Streptomyces</taxon>
    </lineage>
</organism>
<dbReference type="InterPro" id="IPR000192">
    <property type="entry name" value="Aminotrans_V_dom"/>
</dbReference>
<evidence type="ECO:0000256" key="1">
    <source>
        <dbReference type="ARBA" id="ARBA00001933"/>
    </source>
</evidence>
<dbReference type="PROSITE" id="PS00595">
    <property type="entry name" value="AA_TRANSFER_CLASS_5"/>
    <property type="match status" value="1"/>
</dbReference>
<keyword evidence="2" id="KW-0663">Pyridoxal phosphate</keyword>
<dbReference type="Gene3D" id="3.90.1150.10">
    <property type="entry name" value="Aspartate Aminotransferase, domain 1"/>
    <property type="match status" value="1"/>
</dbReference>
<dbReference type="PANTHER" id="PTHR43092">
    <property type="entry name" value="L-CYSTEINE DESULFHYDRASE"/>
    <property type="match status" value="1"/>
</dbReference>
<protein>
    <submittedName>
        <fullName evidence="6">Aminotransferase class V-fold PLP-dependent enzyme</fullName>
    </submittedName>
</protein>
<evidence type="ECO:0000256" key="2">
    <source>
        <dbReference type="ARBA" id="ARBA00022898"/>
    </source>
</evidence>
<dbReference type="Pfam" id="PF00266">
    <property type="entry name" value="Aminotran_5"/>
    <property type="match status" value="1"/>
</dbReference>
<dbReference type="SUPFAM" id="SSF53383">
    <property type="entry name" value="PLP-dependent transferases"/>
    <property type="match status" value="1"/>
</dbReference>
<dbReference type="PANTHER" id="PTHR43092:SF6">
    <property type="entry name" value="BLR1280 PROTEIN"/>
    <property type="match status" value="1"/>
</dbReference>
<evidence type="ECO:0000313" key="6">
    <source>
        <dbReference type="EMBL" id="GAA1500099.1"/>
    </source>
</evidence>
<evidence type="ECO:0000259" key="5">
    <source>
        <dbReference type="Pfam" id="PF00266"/>
    </source>
</evidence>
<dbReference type="GO" id="GO:0008483">
    <property type="term" value="F:transaminase activity"/>
    <property type="evidence" value="ECO:0007669"/>
    <property type="project" value="UniProtKB-KW"/>
</dbReference>
<reference evidence="6 7" key="1">
    <citation type="journal article" date="2019" name="Int. J. Syst. Evol. Microbiol.">
        <title>The Global Catalogue of Microorganisms (GCM) 10K type strain sequencing project: providing services to taxonomists for standard genome sequencing and annotation.</title>
        <authorList>
            <consortium name="The Broad Institute Genomics Platform"/>
            <consortium name="The Broad Institute Genome Sequencing Center for Infectious Disease"/>
            <person name="Wu L."/>
            <person name="Ma J."/>
        </authorList>
    </citation>
    <scope>NUCLEOTIDE SEQUENCE [LARGE SCALE GENOMIC DNA]</scope>
    <source>
        <strain evidence="6 7">JCM 14924</strain>
    </source>
</reference>
<dbReference type="Proteomes" id="UP001501391">
    <property type="component" value="Unassembled WGS sequence"/>
</dbReference>
<keyword evidence="6" id="KW-0032">Aminotransferase</keyword>
<dbReference type="RefSeq" id="WP_346164451.1">
    <property type="nucleotide sequence ID" value="NZ_BAAAOQ010000043.1"/>
</dbReference>
<evidence type="ECO:0000256" key="4">
    <source>
        <dbReference type="RuleBase" id="RU004504"/>
    </source>
</evidence>
<evidence type="ECO:0000313" key="7">
    <source>
        <dbReference type="Proteomes" id="UP001501391"/>
    </source>
</evidence>
<keyword evidence="7" id="KW-1185">Reference proteome</keyword>
<dbReference type="InterPro" id="IPR015424">
    <property type="entry name" value="PyrdxlP-dep_Trfase"/>
</dbReference>
<comment type="cofactor">
    <cofactor evidence="1 4">
        <name>pyridoxal 5'-phosphate</name>
        <dbReference type="ChEBI" id="CHEBI:597326"/>
    </cofactor>
</comment>
<dbReference type="InterPro" id="IPR006311">
    <property type="entry name" value="TAT_signal"/>
</dbReference>
<accession>A0ABN1ZJH8</accession>
<dbReference type="InterPro" id="IPR015421">
    <property type="entry name" value="PyrdxlP-dep_Trfase_major"/>
</dbReference>
<dbReference type="InterPro" id="IPR020578">
    <property type="entry name" value="Aminotrans_V_PyrdxlP_BS"/>
</dbReference>
<dbReference type="Gene3D" id="3.40.640.10">
    <property type="entry name" value="Type I PLP-dependent aspartate aminotransferase-like (Major domain)"/>
    <property type="match status" value="1"/>
</dbReference>
<keyword evidence="6" id="KW-0808">Transferase</keyword>
<name>A0ABN1ZJH8_9ACTN</name>
<dbReference type="PROSITE" id="PS51318">
    <property type="entry name" value="TAT"/>
    <property type="match status" value="1"/>
</dbReference>
<comment type="caution">
    <text evidence="6">The sequence shown here is derived from an EMBL/GenBank/DDBJ whole genome shotgun (WGS) entry which is preliminary data.</text>
</comment>
<evidence type="ECO:0000256" key="3">
    <source>
        <dbReference type="RuleBase" id="RU004075"/>
    </source>
</evidence>
<gene>
    <name evidence="6" type="ORF">GCM10009787_77180</name>
</gene>
<sequence length="445" mass="49159">MSLSRRKILAGSGIAASSLAIGTLATSEAAATLKAAPQPFRPHDWKSVRAQFLLDPQLAHLSNFFFASNPTPVRAAIAKYRKAFDENPYSYLEDNMFARDEDMLWRKVCAAAAEYVGGRPEEIALTSSTTMGLALIYNGLRLKPGQEILTTTHEFYPHHESMRLAADRWGATVRKIPLYESSLNFSADQAVARIRAAVRPHTRVVGVTWVHSNTGVRLPIAKIAAALKDLNRHRHESDRILLVVDGVHGFGVVDEDVAAMGCDFFSAGTHKWILGPHGTGIIWAKPENWALLQPTIPSLMASETTDAWREDRPPTGPTQAAWISPGGFFAYEHQWATIEAFKFHRQIGRKRIQDRIAELNGQIKQGLARMKHVTLHTPLAPELSAGIVCFDVHGYKPQDVVQILRDNGVIASATPYAVPHARLSAGIVNFPHDIDRALKIIRSLT</sequence>
<feature type="domain" description="Aminotransferase class V" evidence="5">
    <location>
        <begin position="70"/>
        <end position="412"/>
    </location>
</feature>
<comment type="similarity">
    <text evidence="3">Belongs to the class-V pyridoxal-phosphate-dependent aminotransferase family.</text>
</comment>
<dbReference type="EMBL" id="BAAAOQ010000043">
    <property type="protein sequence ID" value="GAA1500099.1"/>
    <property type="molecule type" value="Genomic_DNA"/>
</dbReference>